<dbReference type="EMBL" id="KB469299">
    <property type="protein sequence ID" value="EPQ56863.1"/>
    <property type="molecule type" value="Genomic_DNA"/>
</dbReference>
<organism evidence="1 2">
    <name type="scientific">Gloeophyllum trabeum (strain ATCC 11539 / FP-39264 / Madison 617)</name>
    <name type="common">Brown rot fungus</name>
    <dbReference type="NCBI Taxonomy" id="670483"/>
    <lineage>
        <taxon>Eukaryota</taxon>
        <taxon>Fungi</taxon>
        <taxon>Dikarya</taxon>
        <taxon>Basidiomycota</taxon>
        <taxon>Agaricomycotina</taxon>
        <taxon>Agaricomycetes</taxon>
        <taxon>Gloeophyllales</taxon>
        <taxon>Gloeophyllaceae</taxon>
        <taxon>Gloeophyllum</taxon>
    </lineage>
</organism>
<gene>
    <name evidence="1" type="ORF">GLOTRDRAFT_127257</name>
</gene>
<protein>
    <submittedName>
        <fullName evidence="1">Uncharacterized protein</fullName>
    </submittedName>
</protein>
<dbReference type="GeneID" id="19301521"/>
<dbReference type="eggNOG" id="ENOG502SNM6">
    <property type="taxonomic scope" value="Eukaryota"/>
</dbReference>
<evidence type="ECO:0000313" key="1">
    <source>
        <dbReference type="EMBL" id="EPQ56863.1"/>
    </source>
</evidence>
<keyword evidence="2" id="KW-1185">Reference proteome</keyword>
<dbReference type="OrthoDB" id="3141838at2759"/>
<accession>S7QBY0</accession>
<reference evidence="1 2" key="1">
    <citation type="journal article" date="2012" name="Science">
        <title>The Paleozoic origin of enzymatic lignin decomposition reconstructed from 31 fungal genomes.</title>
        <authorList>
            <person name="Floudas D."/>
            <person name="Binder M."/>
            <person name="Riley R."/>
            <person name="Barry K."/>
            <person name="Blanchette R.A."/>
            <person name="Henrissat B."/>
            <person name="Martinez A.T."/>
            <person name="Otillar R."/>
            <person name="Spatafora J.W."/>
            <person name="Yadav J.S."/>
            <person name="Aerts A."/>
            <person name="Benoit I."/>
            <person name="Boyd A."/>
            <person name="Carlson A."/>
            <person name="Copeland A."/>
            <person name="Coutinho P.M."/>
            <person name="de Vries R.P."/>
            <person name="Ferreira P."/>
            <person name="Findley K."/>
            <person name="Foster B."/>
            <person name="Gaskell J."/>
            <person name="Glotzer D."/>
            <person name="Gorecki P."/>
            <person name="Heitman J."/>
            <person name="Hesse C."/>
            <person name="Hori C."/>
            <person name="Igarashi K."/>
            <person name="Jurgens J.A."/>
            <person name="Kallen N."/>
            <person name="Kersten P."/>
            <person name="Kohler A."/>
            <person name="Kuees U."/>
            <person name="Kumar T.K.A."/>
            <person name="Kuo A."/>
            <person name="LaButti K."/>
            <person name="Larrondo L.F."/>
            <person name="Lindquist E."/>
            <person name="Ling A."/>
            <person name="Lombard V."/>
            <person name="Lucas S."/>
            <person name="Lundell T."/>
            <person name="Martin R."/>
            <person name="McLaughlin D.J."/>
            <person name="Morgenstern I."/>
            <person name="Morin E."/>
            <person name="Murat C."/>
            <person name="Nagy L.G."/>
            <person name="Nolan M."/>
            <person name="Ohm R.A."/>
            <person name="Patyshakuliyeva A."/>
            <person name="Rokas A."/>
            <person name="Ruiz-Duenas F.J."/>
            <person name="Sabat G."/>
            <person name="Salamov A."/>
            <person name="Samejima M."/>
            <person name="Schmutz J."/>
            <person name="Slot J.C."/>
            <person name="St John F."/>
            <person name="Stenlid J."/>
            <person name="Sun H."/>
            <person name="Sun S."/>
            <person name="Syed K."/>
            <person name="Tsang A."/>
            <person name="Wiebenga A."/>
            <person name="Young D."/>
            <person name="Pisabarro A."/>
            <person name="Eastwood D.C."/>
            <person name="Martin F."/>
            <person name="Cullen D."/>
            <person name="Grigoriev I.V."/>
            <person name="Hibbett D.S."/>
        </authorList>
    </citation>
    <scope>NUCLEOTIDE SEQUENCE [LARGE SCALE GENOMIC DNA]</scope>
    <source>
        <strain evidence="1 2">ATCC 11539</strain>
    </source>
</reference>
<name>S7QBY0_GLOTA</name>
<dbReference type="RefSeq" id="XP_007864060.1">
    <property type="nucleotide sequence ID" value="XM_007865869.1"/>
</dbReference>
<dbReference type="AlphaFoldDB" id="S7QBY0"/>
<dbReference type="KEGG" id="gtr:GLOTRDRAFT_127257"/>
<proteinExistence type="predicted"/>
<dbReference type="OMA" id="DWMNACA"/>
<evidence type="ECO:0000313" key="2">
    <source>
        <dbReference type="Proteomes" id="UP000030669"/>
    </source>
</evidence>
<dbReference type="Proteomes" id="UP000030669">
    <property type="component" value="Unassembled WGS sequence"/>
</dbReference>
<sequence>MSQPELVLTADILWVVLNDLSERILRVFGCPIKLVVHGGIVMVLHPKLKCRAFTRDVDYIYRAFETKMVSRGIYDAGTKLEECIDSTGRKYGLGTRWMNADPDIALPMAQTRSGEVYDPLYTSAMSASNLSRNIIFSSPGLTLIAVSWPWAVALKLVRYQKDDPNDIAAILRLGRRENGTLWTRATLEAWLHLKCWPMSYHAYLPWQVDLARDRMRHAIQLARAYGW</sequence>
<dbReference type="HOGENOM" id="CLU_106371_0_0_1"/>